<evidence type="ECO:0000313" key="2">
    <source>
        <dbReference type="EMBL" id="SBW00246.1"/>
    </source>
</evidence>
<keyword evidence="1" id="KW-0732">Signal</keyword>
<gene>
    <name evidence="2" type="ORF">KM92DES2_11332</name>
</gene>
<feature type="signal peptide" evidence="1">
    <location>
        <begin position="1"/>
        <end position="21"/>
    </location>
</feature>
<sequence>MKRFILSFAAALMLFGFSAGAALAQEIVVANGTGFTIQRLGLVDSNAGGNAQDLLGNDTLANGEGLKINISGSPKGWELIAVDSDGGQVNWQNLDLSGVKKITLRGDGSAELE</sequence>
<organism evidence="2">
    <name type="scientific">uncultured Desulfovibrio sp</name>
    <dbReference type="NCBI Taxonomy" id="167968"/>
    <lineage>
        <taxon>Bacteria</taxon>
        <taxon>Pseudomonadati</taxon>
        <taxon>Thermodesulfobacteriota</taxon>
        <taxon>Desulfovibrionia</taxon>
        <taxon>Desulfovibrionales</taxon>
        <taxon>Desulfovibrionaceae</taxon>
        <taxon>Desulfovibrio</taxon>
        <taxon>environmental samples</taxon>
    </lineage>
</organism>
<evidence type="ECO:0000256" key="1">
    <source>
        <dbReference type="SAM" id="SignalP"/>
    </source>
</evidence>
<dbReference type="EMBL" id="FLUP01000001">
    <property type="protein sequence ID" value="SBW00246.1"/>
    <property type="molecule type" value="Genomic_DNA"/>
</dbReference>
<accession>A0A212JLD6</accession>
<proteinExistence type="predicted"/>
<protein>
    <submittedName>
        <fullName evidence="2">Uncharacterized protein</fullName>
    </submittedName>
</protein>
<feature type="chain" id="PRO_5012239535" evidence="1">
    <location>
        <begin position="22"/>
        <end position="113"/>
    </location>
</feature>
<reference evidence="2" key="1">
    <citation type="submission" date="2016-04" db="EMBL/GenBank/DDBJ databases">
        <authorList>
            <person name="Evans L.H."/>
            <person name="Alamgir A."/>
            <person name="Owens N."/>
            <person name="Weber N.D."/>
            <person name="Virtaneva K."/>
            <person name="Barbian K."/>
            <person name="Babar A."/>
            <person name="Rosenke K."/>
        </authorList>
    </citation>
    <scope>NUCLEOTIDE SEQUENCE</scope>
    <source>
        <strain evidence="2">92-2</strain>
    </source>
</reference>
<name>A0A212JLD6_9BACT</name>
<dbReference type="RefSeq" id="WP_192112155.1">
    <property type="nucleotide sequence ID" value="NZ_CABUEN010000001.1"/>
</dbReference>
<dbReference type="AlphaFoldDB" id="A0A212JLD6"/>